<keyword evidence="2" id="KW-1185">Reference proteome</keyword>
<evidence type="ECO:0000313" key="2">
    <source>
        <dbReference type="Proteomes" id="UP000321409"/>
    </source>
</evidence>
<comment type="caution">
    <text evidence="1">The sequence shown here is derived from an EMBL/GenBank/DDBJ whole genome shotgun (WGS) entry which is preliminary data.</text>
</comment>
<dbReference type="EMBL" id="BKAB01000012">
    <property type="protein sequence ID" value="GEP23449.1"/>
    <property type="molecule type" value="Genomic_DNA"/>
</dbReference>
<organism evidence="1 2">
    <name type="scientific">Lentilactobacillus diolivorans</name>
    <dbReference type="NCBI Taxonomy" id="179838"/>
    <lineage>
        <taxon>Bacteria</taxon>
        <taxon>Bacillati</taxon>
        <taxon>Bacillota</taxon>
        <taxon>Bacilli</taxon>
        <taxon>Lactobacillales</taxon>
        <taxon>Lactobacillaceae</taxon>
        <taxon>Lentilactobacillus</taxon>
    </lineage>
</organism>
<gene>
    <name evidence="1" type="ORF">LDI01_10420</name>
</gene>
<protein>
    <submittedName>
        <fullName evidence="1">Uncharacterized protein</fullName>
    </submittedName>
</protein>
<dbReference type="Proteomes" id="UP000321409">
    <property type="component" value="Unassembled WGS sequence"/>
</dbReference>
<reference evidence="1 2" key="1">
    <citation type="submission" date="2019-07" db="EMBL/GenBank/DDBJ databases">
        <title>Whole genome shotgun sequence of Lactobacillus diolivorans NBRC 107869.</title>
        <authorList>
            <person name="Hosoyama A."/>
            <person name="Uohara A."/>
            <person name="Ohji S."/>
            <person name="Ichikawa N."/>
        </authorList>
    </citation>
    <scope>NUCLEOTIDE SEQUENCE [LARGE SCALE GENOMIC DNA]</scope>
    <source>
        <strain evidence="1 2">NBRC 107869</strain>
    </source>
</reference>
<evidence type="ECO:0000313" key="1">
    <source>
        <dbReference type="EMBL" id="GEP23449.1"/>
    </source>
</evidence>
<proteinExistence type="predicted"/>
<name>A0ABQ0XG87_9LACO</name>
<accession>A0ABQ0XG87</accession>
<sequence length="44" mass="4740">MADWFNDVADNLWAEYNCSCTNKFAANDSGSAAFIIGNATAADY</sequence>